<gene>
    <name evidence="2" type="ORF">LKD47_07110</name>
</gene>
<feature type="region of interest" description="Disordered" evidence="1">
    <location>
        <begin position="53"/>
        <end position="74"/>
    </location>
</feature>
<organism evidence="2 3">
    <name type="scientific">Roseburia amylophila</name>
    <dbReference type="NCBI Taxonomy" id="2981794"/>
    <lineage>
        <taxon>Bacteria</taxon>
        <taxon>Bacillati</taxon>
        <taxon>Bacillota</taxon>
        <taxon>Clostridia</taxon>
        <taxon>Lachnospirales</taxon>
        <taxon>Lachnospiraceae</taxon>
        <taxon>Roseburia</taxon>
    </lineage>
</organism>
<evidence type="ECO:0000256" key="1">
    <source>
        <dbReference type="SAM" id="MobiDB-lite"/>
    </source>
</evidence>
<evidence type="ECO:0000313" key="2">
    <source>
        <dbReference type="EMBL" id="MCC2242068.1"/>
    </source>
</evidence>
<comment type="caution">
    <text evidence="2">The sequence shown here is derived from an EMBL/GenBank/DDBJ whole genome shotgun (WGS) entry which is preliminary data.</text>
</comment>
<name>A0AAW4WDT9_9FIRM</name>
<dbReference type="EMBL" id="JAJEQW010000006">
    <property type="protein sequence ID" value="MCC2242068.1"/>
    <property type="molecule type" value="Genomic_DNA"/>
</dbReference>
<protein>
    <submittedName>
        <fullName evidence="2">Uncharacterized protein</fullName>
    </submittedName>
</protein>
<dbReference type="Proteomes" id="UP001198893">
    <property type="component" value="Unassembled WGS sequence"/>
</dbReference>
<sequence length="74" mass="7971">MAFCYATGNAGTGMCLQGAVEYGYEFAPVAGIINLFARMPRPPYGFVKVSVADGQPGSRSKQRKDSLQTSKTYI</sequence>
<dbReference type="AlphaFoldDB" id="A0AAW4WDT9"/>
<evidence type="ECO:0000313" key="3">
    <source>
        <dbReference type="Proteomes" id="UP001198893"/>
    </source>
</evidence>
<dbReference type="RefSeq" id="WP_118541837.1">
    <property type="nucleotide sequence ID" value="NZ_JAJEQW010000006.1"/>
</dbReference>
<reference evidence="2" key="1">
    <citation type="submission" date="2021-10" db="EMBL/GenBank/DDBJ databases">
        <title>Anaerobic single-cell dispensing facilitates the cultivation of human gut bacteria.</title>
        <authorList>
            <person name="Afrizal A."/>
        </authorList>
    </citation>
    <scope>NUCLEOTIDE SEQUENCE</scope>
    <source>
        <strain evidence="2">CLA-AA-H204</strain>
    </source>
</reference>
<accession>A0AAW4WDT9</accession>
<proteinExistence type="predicted"/>